<evidence type="ECO:0000313" key="3">
    <source>
        <dbReference type="EMBL" id="MBC2594540.1"/>
    </source>
</evidence>
<dbReference type="EMBL" id="JACHVB010000025">
    <property type="protein sequence ID" value="MBC2594540.1"/>
    <property type="molecule type" value="Genomic_DNA"/>
</dbReference>
<proteinExistence type="predicted"/>
<keyword evidence="1" id="KW-0328">Glycosyltransferase</keyword>
<evidence type="ECO:0000256" key="1">
    <source>
        <dbReference type="ARBA" id="ARBA00022676"/>
    </source>
</evidence>
<gene>
    <name evidence="3" type="ORF">H5P28_09745</name>
</gene>
<dbReference type="PANTHER" id="PTHR34136:SF1">
    <property type="entry name" value="UDP-N-ACETYL-D-MANNOSAMINURONIC ACID TRANSFERASE"/>
    <property type="match status" value="1"/>
</dbReference>
<evidence type="ECO:0000313" key="4">
    <source>
        <dbReference type="Proteomes" id="UP000546464"/>
    </source>
</evidence>
<dbReference type="RefSeq" id="WP_185675521.1">
    <property type="nucleotide sequence ID" value="NZ_JACHVB010000025.1"/>
</dbReference>
<dbReference type="InterPro" id="IPR004629">
    <property type="entry name" value="WecG_TagA_CpsF"/>
</dbReference>
<dbReference type="Proteomes" id="UP000546464">
    <property type="component" value="Unassembled WGS sequence"/>
</dbReference>
<dbReference type="GO" id="GO:0016758">
    <property type="term" value="F:hexosyltransferase activity"/>
    <property type="evidence" value="ECO:0007669"/>
    <property type="project" value="TreeGrafter"/>
</dbReference>
<keyword evidence="2 3" id="KW-0808">Transferase</keyword>
<dbReference type="PANTHER" id="PTHR34136">
    <property type="match status" value="1"/>
</dbReference>
<sequence>MTTTDKTVTILGLTFYTDTLEAVVEATARDGGLLVAPAGPNLGDIPTMPEYYDALANSDYCLTDSGLLVLLWNLTHRPRIPKISGYLFFRELIKHPVLREPGATFWIMPSEKEMRINLAWLSDVQGIPAREEDCYLAPLYPGSGEVRDDKLAALLEERRPRFVFNNIGGGTQERLGHTLLQQLSYRPAIICTGAAIAFFTGQQANIPRWVDKLYLGWLARILSDPRRYFPRYWRALRLVPLFLRYGAKRPAICTTTQS</sequence>
<organism evidence="3 4">
    <name type="scientific">Ruficoccus amylovorans</name>
    <dbReference type="NCBI Taxonomy" id="1804625"/>
    <lineage>
        <taxon>Bacteria</taxon>
        <taxon>Pseudomonadati</taxon>
        <taxon>Verrucomicrobiota</taxon>
        <taxon>Opitutia</taxon>
        <taxon>Puniceicoccales</taxon>
        <taxon>Cerasicoccaceae</taxon>
        <taxon>Ruficoccus</taxon>
    </lineage>
</organism>
<accession>A0A842HE92</accession>
<evidence type="ECO:0000256" key="2">
    <source>
        <dbReference type="ARBA" id="ARBA00022679"/>
    </source>
</evidence>
<comment type="caution">
    <text evidence="3">The sequence shown here is derived from an EMBL/GenBank/DDBJ whole genome shotgun (WGS) entry which is preliminary data.</text>
</comment>
<dbReference type="Pfam" id="PF03808">
    <property type="entry name" value="Glyco_tran_WecG"/>
    <property type="match status" value="1"/>
</dbReference>
<protein>
    <submittedName>
        <fullName evidence="3">WecB/TagA/CpsF family glycosyltransferase</fullName>
    </submittedName>
</protein>
<dbReference type="AlphaFoldDB" id="A0A842HE92"/>
<name>A0A842HE92_9BACT</name>
<keyword evidence="4" id="KW-1185">Reference proteome</keyword>
<reference evidence="3 4" key="1">
    <citation type="submission" date="2020-07" db="EMBL/GenBank/DDBJ databases">
        <authorList>
            <person name="Feng X."/>
        </authorList>
    </citation>
    <scope>NUCLEOTIDE SEQUENCE [LARGE SCALE GENOMIC DNA]</scope>
    <source>
        <strain evidence="3 4">JCM31066</strain>
    </source>
</reference>